<dbReference type="AlphaFoldDB" id="A0A2U3E5D7"/>
<protein>
    <submittedName>
        <fullName evidence="2">Uncharacterized protein</fullName>
    </submittedName>
</protein>
<feature type="region of interest" description="Disordered" evidence="1">
    <location>
        <begin position="169"/>
        <end position="191"/>
    </location>
</feature>
<organism evidence="2 3">
    <name type="scientific">Purpureocillium lilacinum</name>
    <name type="common">Paecilomyces lilacinus</name>
    <dbReference type="NCBI Taxonomy" id="33203"/>
    <lineage>
        <taxon>Eukaryota</taxon>
        <taxon>Fungi</taxon>
        <taxon>Dikarya</taxon>
        <taxon>Ascomycota</taxon>
        <taxon>Pezizomycotina</taxon>
        <taxon>Sordariomycetes</taxon>
        <taxon>Hypocreomycetidae</taxon>
        <taxon>Hypocreales</taxon>
        <taxon>Ophiocordycipitaceae</taxon>
        <taxon>Purpureocillium</taxon>
    </lineage>
</organism>
<accession>A0A2U3E5D7</accession>
<feature type="compositionally biased region" description="Basic and acidic residues" evidence="1">
    <location>
        <begin position="172"/>
        <end position="184"/>
    </location>
</feature>
<feature type="region of interest" description="Disordered" evidence="1">
    <location>
        <begin position="1"/>
        <end position="49"/>
    </location>
</feature>
<evidence type="ECO:0000313" key="3">
    <source>
        <dbReference type="Proteomes" id="UP000245956"/>
    </source>
</evidence>
<sequence>MADPSRLTEKGSSNSCTNDAPAHGTPSSLVRDGGSRGSGPHHERARRHVRPAKCGDVCVGASVAGGVCARLASVSWSARSSVLYFVRPNRRQSGKDPSRGQQEASVKDPSRTSRPNCRHRAARMEEHEELVLSTRTMTEGSGALCSPVSPRASLCVGVSALGERQRANVSDANERQALDDDGGRRRLTTGIGTRTGLGRALSVLGRVRVRQQSEMVEMEPPTSGGTDWADGCASIAPISPIADTEPEMGGRSGLPWLVWQGGHGAAVSGGEGGEGRLFFRVGVRFVALGAMPGARGPICRCRRRCPGPVDDLFESGPRCDAMRCDGSAGDGRMDGRTAGEASPSVALPRCAVRALHRDVLLRWLGACSSPDLPALAPVVVVGLGAPGPGGEWTLVAARLPRLDAGLAARRSRHRDRHRGSPRLSIKACPSRRRDARDLAQCPARELVTNAEGGLATHCRKGKLGWGRGLEWLGRMKVEDGRSRMGGTRRVHTRTERWWRWWRRWWWWPRASQPSPRFAVADVDKQGEEGAGEGRGVPAAGVAKGRRPMPGPGPGGGRDLLRPVRGGQPGTVRFCDMAAVPGFLGSAAASKASTPSDTGRSEDR</sequence>
<feature type="region of interest" description="Disordered" evidence="1">
    <location>
        <begin position="584"/>
        <end position="603"/>
    </location>
</feature>
<feature type="region of interest" description="Disordered" evidence="1">
    <location>
        <begin position="89"/>
        <end position="126"/>
    </location>
</feature>
<reference evidence="2 3" key="1">
    <citation type="journal article" date="2016" name="Front. Microbiol.">
        <title>Genome and transcriptome sequences reveal the specific parasitism of the nematophagous Purpureocillium lilacinum 36-1.</title>
        <authorList>
            <person name="Xie J."/>
            <person name="Li S."/>
            <person name="Mo C."/>
            <person name="Xiao X."/>
            <person name="Peng D."/>
            <person name="Wang G."/>
            <person name="Xiao Y."/>
        </authorList>
    </citation>
    <scope>NUCLEOTIDE SEQUENCE [LARGE SCALE GENOMIC DNA]</scope>
    <source>
        <strain evidence="2 3">36-1</strain>
    </source>
</reference>
<name>A0A2U3E5D7_PURLI</name>
<proteinExistence type="predicted"/>
<evidence type="ECO:0000256" key="1">
    <source>
        <dbReference type="SAM" id="MobiDB-lite"/>
    </source>
</evidence>
<feature type="region of interest" description="Disordered" evidence="1">
    <location>
        <begin position="526"/>
        <end position="567"/>
    </location>
</feature>
<evidence type="ECO:0000313" key="2">
    <source>
        <dbReference type="EMBL" id="PWI69730.1"/>
    </source>
</evidence>
<dbReference type="Proteomes" id="UP000245956">
    <property type="component" value="Unassembled WGS sequence"/>
</dbReference>
<dbReference type="EMBL" id="LCWV01000011">
    <property type="protein sequence ID" value="PWI69730.1"/>
    <property type="molecule type" value="Genomic_DNA"/>
</dbReference>
<comment type="caution">
    <text evidence="2">The sequence shown here is derived from an EMBL/GenBank/DDBJ whole genome shotgun (WGS) entry which is preliminary data.</text>
</comment>
<gene>
    <name evidence="2" type="ORF">PCL_00642</name>
</gene>